<reference evidence="3 4" key="1">
    <citation type="journal article" date="2020" name="BMC Genomics">
        <title>Correction to: Identification and distribution of gene clusters required for synthesis of sphingolipid metabolism inhibitors in diverse species of the filamentous fungus Fusarium.</title>
        <authorList>
            <person name="Kim H.S."/>
            <person name="Lohmar J.M."/>
            <person name="Busman M."/>
            <person name="Brown D.W."/>
            <person name="Naumann T.A."/>
            <person name="Divon H.H."/>
            <person name="Lysoe E."/>
            <person name="Uhlig S."/>
            <person name="Proctor R.H."/>
        </authorList>
    </citation>
    <scope>NUCLEOTIDE SEQUENCE [LARGE SCALE GENOMIC DNA]</scope>
    <source>
        <strain evidence="3 4">NRRL 25214</strain>
    </source>
</reference>
<sequence length="113" mass="12202">MPQKHPETSMAGNVAEEVEQVEHATNRPTQPGVVTTDPLTWSKWMKIGITLNICANAFLNNVCAAGLVPILGPVSVELDIPITAASYLMSYNVLAQGLSNLIWVPTMLCLGKR</sequence>
<keyword evidence="2" id="KW-0812">Transmembrane</keyword>
<keyword evidence="2" id="KW-1133">Transmembrane helix</keyword>
<evidence type="ECO:0000313" key="3">
    <source>
        <dbReference type="EMBL" id="KAF5231961.1"/>
    </source>
</evidence>
<accession>A0A8H4YPT8</accession>
<keyword evidence="4" id="KW-1185">Reference proteome</keyword>
<evidence type="ECO:0000256" key="2">
    <source>
        <dbReference type="SAM" id="Phobius"/>
    </source>
</evidence>
<gene>
    <name evidence="3" type="ORF">FANTH_13200</name>
</gene>
<feature type="non-terminal residue" evidence="3">
    <location>
        <position position="1"/>
    </location>
</feature>
<feature type="transmembrane region" description="Helical" evidence="2">
    <location>
        <begin position="91"/>
        <end position="110"/>
    </location>
</feature>
<feature type="region of interest" description="Disordered" evidence="1">
    <location>
        <begin position="1"/>
        <end position="34"/>
    </location>
</feature>
<dbReference type="EMBL" id="JABEVY010000462">
    <property type="protein sequence ID" value="KAF5231961.1"/>
    <property type="molecule type" value="Genomic_DNA"/>
</dbReference>
<organism evidence="3 4">
    <name type="scientific">Fusarium anthophilum</name>
    <dbReference type="NCBI Taxonomy" id="48485"/>
    <lineage>
        <taxon>Eukaryota</taxon>
        <taxon>Fungi</taxon>
        <taxon>Dikarya</taxon>
        <taxon>Ascomycota</taxon>
        <taxon>Pezizomycotina</taxon>
        <taxon>Sordariomycetes</taxon>
        <taxon>Hypocreomycetidae</taxon>
        <taxon>Hypocreales</taxon>
        <taxon>Nectriaceae</taxon>
        <taxon>Fusarium</taxon>
        <taxon>Fusarium fujikuroi species complex</taxon>
    </lineage>
</organism>
<comment type="caution">
    <text evidence="3">The sequence shown here is derived from an EMBL/GenBank/DDBJ whole genome shotgun (WGS) entry which is preliminary data.</text>
</comment>
<dbReference type="AlphaFoldDB" id="A0A8H4YPT8"/>
<evidence type="ECO:0000313" key="4">
    <source>
        <dbReference type="Proteomes" id="UP000573603"/>
    </source>
</evidence>
<keyword evidence="2" id="KW-0472">Membrane</keyword>
<proteinExistence type="predicted"/>
<protein>
    <submittedName>
        <fullName evidence="3">Uncharacterized protein</fullName>
    </submittedName>
</protein>
<feature type="transmembrane region" description="Helical" evidence="2">
    <location>
        <begin position="49"/>
        <end position="71"/>
    </location>
</feature>
<name>A0A8H4YPT8_9HYPO</name>
<dbReference type="Proteomes" id="UP000573603">
    <property type="component" value="Unassembled WGS sequence"/>
</dbReference>
<evidence type="ECO:0000256" key="1">
    <source>
        <dbReference type="SAM" id="MobiDB-lite"/>
    </source>
</evidence>